<feature type="compositionally biased region" description="Polar residues" evidence="1">
    <location>
        <begin position="21"/>
        <end position="33"/>
    </location>
</feature>
<dbReference type="Proteomes" id="UP000464214">
    <property type="component" value="Chromosome"/>
</dbReference>
<dbReference type="KEGG" id="nib:GU926_07730"/>
<name>A0A6P1NZB9_9BACT</name>
<gene>
    <name evidence="2" type="ORF">GU926_07730</name>
</gene>
<protein>
    <submittedName>
        <fullName evidence="2">Uncharacterized protein</fullName>
    </submittedName>
</protein>
<evidence type="ECO:0000256" key="1">
    <source>
        <dbReference type="SAM" id="MobiDB-lite"/>
    </source>
</evidence>
<organism evidence="2 3">
    <name type="scientific">Nibribacter ruber</name>
    <dbReference type="NCBI Taxonomy" id="2698458"/>
    <lineage>
        <taxon>Bacteria</taxon>
        <taxon>Pseudomonadati</taxon>
        <taxon>Bacteroidota</taxon>
        <taxon>Cytophagia</taxon>
        <taxon>Cytophagales</taxon>
        <taxon>Hymenobacteraceae</taxon>
        <taxon>Nibribacter</taxon>
    </lineage>
</organism>
<proteinExistence type="predicted"/>
<dbReference type="EMBL" id="CP047897">
    <property type="protein sequence ID" value="QHL87328.1"/>
    <property type="molecule type" value="Genomic_DNA"/>
</dbReference>
<accession>A0A6P1NZB9</accession>
<evidence type="ECO:0000313" key="3">
    <source>
        <dbReference type="Proteomes" id="UP000464214"/>
    </source>
</evidence>
<dbReference type="RefSeq" id="WP_160690621.1">
    <property type="nucleotide sequence ID" value="NZ_CP047897.1"/>
</dbReference>
<keyword evidence="3" id="KW-1185">Reference proteome</keyword>
<evidence type="ECO:0000313" key="2">
    <source>
        <dbReference type="EMBL" id="QHL87328.1"/>
    </source>
</evidence>
<dbReference type="AlphaFoldDB" id="A0A6P1NZB9"/>
<sequence>MRTLPFICLLSLLIACEQAPKDTTNSTKPSEVSETPKGGKKGKAPVLKIVQRTHAFSSNTQPDYFRLVLTGDSVTNGHVTFTITSADGKKLFEEKFAAAELEASMVYEMKTPTAPTRDRQAYILRRMDEFVQESDFVKPAIPASTPADTAFVSLATFQTIQANPSAIGFKYLLGKEDGRLLVYDPNQKKVVRYGSFGG</sequence>
<dbReference type="PROSITE" id="PS51257">
    <property type="entry name" value="PROKAR_LIPOPROTEIN"/>
    <property type="match status" value="1"/>
</dbReference>
<reference evidence="2 3" key="1">
    <citation type="submission" date="2020-01" db="EMBL/GenBank/DDBJ databases">
        <authorList>
            <person name="Kim M."/>
        </authorList>
    </citation>
    <scope>NUCLEOTIDE SEQUENCE [LARGE SCALE GENOMIC DNA]</scope>
    <source>
        <strain evidence="2 3">BT10</strain>
    </source>
</reference>
<feature type="region of interest" description="Disordered" evidence="1">
    <location>
        <begin position="21"/>
        <end position="43"/>
    </location>
</feature>